<keyword evidence="2 5" id="KW-0378">Hydrolase</keyword>
<dbReference type="NCBIfam" id="TIGR01891">
    <property type="entry name" value="amidohydrolases"/>
    <property type="match status" value="1"/>
</dbReference>
<dbReference type="PIRSF" id="PIRSF005962">
    <property type="entry name" value="Pept_M20D_amidohydro"/>
    <property type="match status" value="1"/>
</dbReference>
<dbReference type="GO" id="GO:0016787">
    <property type="term" value="F:hydrolase activity"/>
    <property type="evidence" value="ECO:0007669"/>
    <property type="project" value="UniProtKB-KW"/>
</dbReference>
<comment type="similarity">
    <text evidence="1">Belongs to the peptidase M20 family.</text>
</comment>
<dbReference type="FunFam" id="3.30.70.360:FF:000014">
    <property type="entry name" value="N-acyl-L-amino acid amidohydrolase"/>
    <property type="match status" value="1"/>
</dbReference>
<evidence type="ECO:0000256" key="2">
    <source>
        <dbReference type="ARBA" id="ARBA00022801"/>
    </source>
</evidence>
<dbReference type="PANTHER" id="PTHR11014">
    <property type="entry name" value="PEPTIDASE M20 FAMILY MEMBER"/>
    <property type="match status" value="1"/>
</dbReference>
<evidence type="ECO:0000313" key="6">
    <source>
        <dbReference type="Proteomes" id="UP000503088"/>
    </source>
</evidence>
<comment type="cofactor">
    <cofactor evidence="3">
        <name>Mn(2+)</name>
        <dbReference type="ChEBI" id="CHEBI:29035"/>
    </cofactor>
    <text evidence="3">The Mn(2+) ion enhances activity.</text>
</comment>
<sequence>MESLCSTLKKADADWIRQLRRHIHQYPELSGKEEQTAGLVKDTLHRIGVKDIQSGIAGHGIVARLGENMDGPVVALRADMDALPIQEETGISFASRHDGVMHACGHDAHTAMLLGAAKILKEMEDRIQGCILFIFQPAEENSPIGGAQPMMEAGALDDPQPDAVFGLHVWPQLPVGQIGIKPGFQMGASDRFEIRVQGQGGHASMPHETIDATMTAVQISQVLQTIVSRNVNPLETAVLSISSIQAGTTHNVIPDQASLMGTVRTVQPEIRELMEKRIRQVAKHVAHSMGAQVHVDYHRGYPVLNNDLAMVEVVRKTVREQWSEQALPEIRPALTAEDFAAYLEKFPGAFFWLGCGFTDPEHNFPLHHPRFLVDERILPLGAELLSTLALRYLAEKRGEVQ</sequence>
<evidence type="ECO:0000256" key="1">
    <source>
        <dbReference type="ARBA" id="ARBA00006153"/>
    </source>
</evidence>
<feature type="binding site" evidence="3">
    <location>
        <position position="140"/>
    </location>
    <ligand>
        <name>Mn(2+)</name>
        <dbReference type="ChEBI" id="CHEBI:29035"/>
        <label>2</label>
    </ligand>
</feature>
<dbReference type="RefSeq" id="WP_173219872.1">
    <property type="nucleotide sequence ID" value="NZ_CP048104.1"/>
</dbReference>
<keyword evidence="3" id="KW-0479">Metal-binding</keyword>
<proteinExistence type="inferred from homology"/>
<dbReference type="InterPro" id="IPR036264">
    <property type="entry name" value="Bact_exopeptidase_dim_dom"/>
</dbReference>
<dbReference type="Gene3D" id="3.40.630.10">
    <property type="entry name" value="Zn peptidases"/>
    <property type="match status" value="1"/>
</dbReference>
<keyword evidence="3" id="KW-0464">Manganese</keyword>
<dbReference type="Pfam" id="PF07687">
    <property type="entry name" value="M20_dimer"/>
    <property type="match status" value="1"/>
</dbReference>
<feature type="binding site" evidence="3">
    <location>
        <position position="104"/>
    </location>
    <ligand>
        <name>Mn(2+)</name>
        <dbReference type="ChEBI" id="CHEBI:29035"/>
        <label>2</label>
    </ligand>
</feature>
<evidence type="ECO:0000259" key="4">
    <source>
        <dbReference type="Pfam" id="PF07687"/>
    </source>
</evidence>
<dbReference type="Pfam" id="PF01546">
    <property type="entry name" value="Peptidase_M20"/>
    <property type="match status" value="1"/>
</dbReference>
<dbReference type="InterPro" id="IPR017439">
    <property type="entry name" value="Amidohydrolase"/>
</dbReference>
<dbReference type="InterPro" id="IPR011650">
    <property type="entry name" value="Peptidase_M20_dimer"/>
</dbReference>
<organism evidence="5 6">
    <name type="scientific">Kroppenstedtia pulmonis</name>
    <dbReference type="NCBI Taxonomy" id="1380685"/>
    <lineage>
        <taxon>Bacteria</taxon>
        <taxon>Bacillati</taxon>
        <taxon>Bacillota</taxon>
        <taxon>Bacilli</taxon>
        <taxon>Bacillales</taxon>
        <taxon>Thermoactinomycetaceae</taxon>
        <taxon>Kroppenstedtia</taxon>
    </lineage>
</organism>
<name>A0A7D3XKY4_9BACL</name>
<dbReference type="GO" id="GO:0046872">
    <property type="term" value="F:metal ion binding"/>
    <property type="evidence" value="ECO:0007669"/>
    <property type="project" value="UniProtKB-KW"/>
</dbReference>
<dbReference type="AlphaFoldDB" id="A0A7D3XKY4"/>
<reference evidence="5 6" key="1">
    <citation type="submission" date="2020-01" db="EMBL/GenBank/DDBJ databases">
        <authorList>
            <person name="Gulvik C.A."/>
            <person name="Batra D.G."/>
        </authorList>
    </citation>
    <scope>NUCLEOTIDE SEQUENCE [LARGE SCALE GENOMIC DNA]</scope>
    <source>
        <strain evidence="5 6">W9323</strain>
    </source>
</reference>
<gene>
    <name evidence="5" type="ORF">GXN76_01825</name>
</gene>
<protein>
    <submittedName>
        <fullName evidence="5">Amidohydrolase</fullName>
    </submittedName>
</protein>
<feature type="domain" description="Peptidase M20 dimerisation" evidence="4">
    <location>
        <begin position="191"/>
        <end position="286"/>
    </location>
</feature>
<dbReference type="InterPro" id="IPR002933">
    <property type="entry name" value="Peptidase_M20"/>
</dbReference>
<feature type="binding site" evidence="3">
    <location>
        <position position="168"/>
    </location>
    <ligand>
        <name>Mn(2+)</name>
        <dbReference type="ChEBI" id="CHEBI:29035"/>
        <label>2</label>
    </ligand>
</feature>
<dbReference type="Gene3D" id="3.30.70.360">
    <property type="match status" value="1"/>
</dbReference>
<evidence type="ECO:0000256" key="3">
    <source>
        <dbReference type="PIRSR" id="PIRSR005962-1"/>
    </source>
</evidence>
<dbReference type="PANTHER" id="PTHR11014:SF63">
    <property type="entry name" value="METALLOPEPTIDASE, PUTATIVE (AFU_ORTHOLOGUE AFUA_6G09600)-RELATED"/>
    <property type="match status" value="1"/>
</dbReference>
<feature type="binding site" evidence="3">
    <location>
        <position position="367"/>
    </location>
    <ligand>
        <name>Mn(2+)</name>
        <dbReference type="ChEBI" id="CHEBI:29035"/>
        <label>2</label>
    </ligand>
</feature>
<dbReference type="SUPFAM" id="SSF53187">
    <property type="entry name" value="Zn-dependent exopeptidases"/>
    <property type="match status" value="1"/>
</dbReference>
<dbReference type="Proteomes" id="UP000503088">
    <property type="component" value="Chromosome"/>
</dbReference>
<dbReference type="KEGG" id="kpul:GXN76_01825"/>
<evidence type="ECO:0000313" key="5">
    <source>
        <dbReference type="EMBL" id="QKG83329.1"/>
    </source>
</evidence>
<accession>A0A7D3XKY4</accession>
<feature type="binding site" evidence="3">
    <location>
        <position position="106"/>
    </location>
    <ligand>
        <name>Mn(2+)</name>
        <dbReference type="ChEBI" id="CHEBI:29035"/>
        <label>2</label>
    </ligand>
</feature>
<dbReference type="SUPFAM" id="SSF55031">
    <property type="entry name" value="Bacterial exopeptidase dimerisation domain"/>
    <property type="match status" value="1"/>
</dbReference>
<keyword evidence="6" id="KW-1185">Reference proteome</keyword>
<dbReference type="EMBL" id="CP048104">
    <property type="protein sequence ID" value="QKG83329.1"/>
    <property type="molecule type" value="Genomic_DNA"/>
</dbReference>